<evidence type="ECO:0000313" key="3">
    <source>
        <dbReference type="WBParaSite" id="EVEC_0000597301-mRNA-1"/>
    </source>
</evidence>
<dbReference type="AlphaFoldDB" id="A0A0N4V6S6"/>
<dbReference type="EMBL" id="UXUI01008208">
    <property type="protein sequence ID" value="VDD90833.1"/>
    <property type="molecule type" value="Genomic_DNA"/>
</dbReference>
<gene>
    <name evidence="1" type="ORF">EVEC_LOCUS5584</name>
</gene>
<protein>
    <submittedName>
        <fullName evidence="3">CUB domain-containing protein</fullName>
    </submittedName>
</protein>
<reference evidence="1 2" key="2">
    <citation type="submission" date="2018-10" db="EMBL/GenBank/DDBJ databases">
        <authorList>
            <consortium name="Pathogen Informatics"/>
        </authorList>
    </citation>
    <scope>NUCLEOTIDE SEQUENCE [LARGE SCALE GENOMIC DNA]</scope>
</reference>
<organism evidence="3">
    <name type="scientific">Enterobius vermicularis</name>
    <name type="common">Human pinworm</name>
    <dbReference type="NCBI Taxonomy" id="51028"/>
    <lineage>
        <taxon>Eukaryota</taxon>
        <taxon>Metazoa</taxon>
        <taxon>Ecdysozoa</taxon>
        <taxon>Nematoda</taxon>
        <taxon>Chromadorea</taxon>
        <taxon>Rhabditida</taxon>
        <taxon>Spirurina</taxon>
        <taxon>Oxyuridomorpha</taxon>
        <taxon>Oxyuroidea</taxon>
        <taxon>Oxyuridae</taxon>
        <taxon>Enterobius</taxon>
    </lineage>
</organism>
<evidence type="ECO:0000313" key="2">
    <source>
        <dbReference type="Proteomes" id="UP000274131"/>
    </source>
</evidence>
<name>A0A0N4V6S6_ENTVE</name>
<accession>A0A0N4V6S6</accession>
<dbReference type="WBParaSite" id="EVEC_0000597301-mRNA-1">
    <property type="protein sequence ID" value="EVEC_0000597301-mRNA-1"/>
    <property type="gene ID" value="EVEC_0000597301"/>
</dbReference>
<evidence type="ECO:0000313" key="1">
    <source>
        <dbReference type="EMBL" id="VDD90833.1"/>
    </source>
</evidence>
<proteinExistence type="predicted"/>
<dbReference type="Proteomes" id="UP000274131">
    <property type="component" value="Unassembled WGS sequence"/>
</dbReference>
<sequence length="303" mass="34944">MGRPRRSLHLVGSRRKQIRVLNRAAAQGHSHDKRGEFHVAILYYTPCDYINYKPTGYKLYFRDFSSCSNNGTPTGIELIEFRDNCSRDTCLHGGFYRHANSNLCIVTDTEISPDPAFLRLFQFRLTVDAKELGYEDYTFVRRLASLLQPQNLEFCASYYYGDITEFEFVSGSFVGLKPDTVGTIIDDYWTVIRDAEHGNEKSFENQKSLIKYSFENVEGSFEVELPELSEDTAVEIIKYAVQVFSTSRNLPRKARISSFLASPVKDALPVIARRLSSPLIKINVHRERFSLRFQRRANRFLRA</sequence>
<reference evidence="3" key="1">
    <citation type="submission" date="2017-02" db="UniProtKB">
        <authorList>
            <consortium name="WormBaseParasite"/>
        </authorList>
    </citation>
    <scope>IDENTIFICATION</scope>
</reference>
<keyword evidence="2" id="KW-1185">Reference proteome</keyword>